<accession>A0ABP1ACL6</accession>
<reference evidence="1" key="1">
    <citation type="submission" date="2024-03" db="EMBL/GenBank/DDBJ databases">
        <authorList>
            <consortium name="ELIXIR-Norway"/>
            <consortium name="Elixir Norway"/>
        </authorList>
    </citation>
    <scope>NUCLEOTIDE SEQUENCE</scope>
</reference>
<dbReference type="EMBL" id="OZ023712">
    <property type="protein sequence ID" value="CAK9860245.1"/>
    <property type="molecule type" value="Genomic_DNA"/>
</dbReference>
<protein>
    <submittedName>
        <fullName evidence="1">Uncharacterized protein</fullName>
    </submittedName>
</protein>
<organism evidence="1 2">
    <name type="scientific">Sphagnum jensenii</name>
    <dbReference type="NCBI Taxonomy" id="128206"/>
    <lineage>
        <taxon>Eukaryota</taxon>
        <taxon>Viridiplantae</taxon>
        <taxon>Streptophyta</taxon>
        <taxon>Embryophyta</taxon>
        <taxon>Bryophyta</taxon>
        <taxon>Sphagnophytina</taxon>
        <taxon>Sphagnopsida</taxon>
        <taxon>Sphagnales</taxon>
        <taxon>Sphagnaceae</taxon>
        <taxon>Sphagnum</taxon>
    </lineage>
</organism>
<name>A0ABP1ACL6_9BRYO</name>
<sequence>MRSSPSIPVAHQEANDDRCTGYKNRTDRGRQLIRTRLKLTVHFHAFTDQQQISFTMASIFSAWLAARSVPAENGTVVEGVRVVGEVDRIVCRDFSAHMPPNILLLMRYVMSDWMTKRMNRVNLDYRPGKLVYVDGVLQKKEPEIGGRIYFKSSEFIGPNLYIFELWKDEKSYLLKKLKIRRVYNTARPSPSPIYDPEIQEFTQVVTMPSGFYICECITRTDGSYLNDLTLKRL</sequence>
<keyword evidence="2" id="KW-1185">Reference proteome</keyword>
<gene>
    <name evidence="1" type="ORF">CSSPJE1EN2_LOCUS3240</name>
</gene>
<evidence type="ECO:0000313" key="2">
    <source>
        <dbReference type="Proteomes" id="UP001497522"/>
    </source>
</evidence>
<evidence type="ECO:0000313" key="1">
    <source>
        <dbReference type="EMBL" id="CAK9860245.1"/>
    </source>
</evidence>
<proteinExistence type="predicted"/>
<dbReference type="Proteomes" id="UP001497522">
    <property type="component" value="Chromosome 11"/>
</dbReference>